<dbReference type="Proteomes" id="UP001253439">
    <property type="component" value="Unassembled WGS sequence"/>
</dbReference>
<dbReference type="RefSeq" id="WP_310895697.1">
    <property type="nucleotide sequence ID" value="NZ_JAMQOM010000002.1"/>
</dbReference>
<dbReference type="EMBL" id="JAMQOM010000002">
    <property type="protein sequence ID" value="MDS0221035.1"/>
    <property type="molecule type" value="Genomic_DNA"/>
</dbReference>
<comment type="caution">
    <text evidence="1">The sequence shown here is derived from an EMBL/GenBank/DDBJ whole genome shotgun (WGS) entry which is preliminary data.</text>
</comment>
<proteinExistence type="predicted"/>
<evidence type="ECO:0000313" key="2">
    <source>
        <dbReference type="Proteomes" id="UP001253439"/>
    </source>
</evidence>
<reference evidence="1 2" key="1">
    <citation type="submission" date="2022-06" db="EMBL/GenBank/DDBJ databases">
        <title>Haloarcula sp. a new haloarchaeum isolate from saline soil.</title>
        <authorList>
            <person name="Strakova D."/>
            <person name="Galisteo C."/>
            <person name="Sanchez-Porro C."/>
            <person name="Ventosa A."/>
        </authorList>
    </citation>
    <scope>NUCLEOTIDE SEQUENCE [LARGE SCALE GENOMIC DNA]</scope>
    <source>
        <strain evidence="1 2">S1AR25-5A</strain>
    </source>
</reference>
<name>A0AAE4EVP0_9EURY</name>
<accession>A0AAE4EVP0</accession>
<keyword evidence="2" id="KW-1185">Reference proteome</keyword>
<gene>
    <name evidence="1" type="ORF">NDI54_06705</name>
</gene>
<organism evidence="1 2">
    <name type="scientific">Haloarcula terrestris</name>
    <dbReference type="NCBI Taxonomy" id="2950533"/>
    <lineage>
        <taxon>Archaea</taxon>
        <taxon>Methanobacteriati</taxon>
        <taxon>Methanobacteriota</taxon>
        <taxon>Stenosarchaea group</taxon>
        <taxon>Halobacteria</taxon>
        <taxon>Halobacteriales</taxon>
        <taxon>Haloarculaceae</taxon>
        <taxon>Haloarcula</taxon>
    </lineage>
</organism>
<sequence length="591" mass="65222">MSSTDVRIDGSAITTQRLPTEIQTLQRWICWQSDNGEKQAVAPESGESAVSLNDATSLNEAKHSFETEGHDGIALVLDDELVAVRLLDAVEGSSHNPSIEDWAKEVIDSIDSYTEISPSGDDVLLLAEGEVPDDAIDTEEVEVSSVGSIVPITGKALDSSPAVQRRQDELEAFFERCKRCDSIADNRQSVELEDDVTLADVRETVVKNFDEAQWHLTEAILSTHATLFVGGVQNCAGLIVVGQSGAGKTTALKFFEGLDEQFYRSDEVTPASFVTHDASLSEERLKEVDLLPRIKHKTLLCHDMETWFSGDRESIRTTMSRMTHLMDGEGLTRDSGSHGKRGYEGDFRFSFIGASTPLKSRAWDVMGNAGYRFVFYHKEPRPDDQETLRNNLFGESSYEEKVAECRQKIQSFVHRLWNEHGGYGSIPDDEISSSEDAEKAIPYLANIVKFSRATVTERSGGETPSVSQEDAHRIGAVLREIAKGRALITGEKEVDVTNVVASARVALSTMPDKRRPLVRALLNPSNNGQLTRSESQDALGVSKPTAIKRMKLMDTLGIADFTEVDGDGRGTTKLELKNEFEWPDSLTFPAR</sequence>
<protein>
    <submittedName>
        <fullName evidence="1">Uncharacterized protein</fullName>
    </submittedName>
</protein>
<dbReference type="AlphaFoldDB" id="A0AAE4EVP0"/>
<evidence type="ECO:0000313" key="1">
    <source>
        <dbReference type="EMBL" id="MDS0221035.1"/>
    </source>
</evidence>